<protein>
    <recommendedName>
        <fullName evidence="3">Anaphase-promoting complex subunit 4 WD40 domain-containing protein</fullName>
    </recommendedName>
</protein>
<dbReference type="PROSITE" id="PS50082">
    <property type="entry name" value="WD_REPEATS_2"/>
    <property type="match status" value="2"/>
</dbReference>
<dbReference type="Pfam" id="PF00400">
    <property type="entry name" value="WD40"/>
    <property type="match status" value="3"/>
</dbReference>
<dbReference type="AlphaFoldDB" id="A0A6U2JGS8"/>
<dbReference type="Gene3D" id="2.130.10.10">
    <property type="entry name" value="YVTN repeat-like/Quinoprotein amine dehydrogenase"/>
    <property type="match status" value="2"/>
</dbReference>
<evidence type="ECO:0008006" key="3">
    <source>
        <dbReference type="Google" id="ProtNLM"/>
    </source>
</evidence>
<gene>
    <name evidence="2" type="ORF">HAND00432_LOCUS10213</name>
</gene>
<proteinExistence type="predicted"/>
<sequence length="280" mass="30339">MQIVNCCRWAPDGSAIISGSSDRCIRGWRLQDNGDGDMSKFKWGNGTVLEFAFGDCSSSLAEEHKDTDEFQRLAFKRREHLPNMRCLLTTMQGHSGSISALDFSPGAGLEGGYIASVGSDMEPHVWDCKKALCIDTAKHSLHVKMTPHRRAALTCAFSPTGEVLATGGQDCSVLLHRVSDGSLLREVAAGDSYVTCVSFMGFDDQARPESEEAYLLVSTGATKIKVFSISDPSFNKTLQQAGRAVNTLALTRRSQAWQGQLGLLIGGGDNSLSYVPKFSF</sequence>
<name>A0A6U2JGS8_HEMAN</name>
<dbReference type="GO" id="GO:0016251">
    <property type="term" value="F:RNA polymerase II general transcription initiation factor activity"/>
    <property type="evidence" value="ECO:0007669"/>
    <property type="project" value="TreeGrafter"/>
</dbReference>
<feature type="repeat" description="WD" evidence="1">
    <location>
        <begin position="1"/>
        <end position="31"/>
    </location>
</feature>
<dbReference type="GO" id="GO:0006367">
    <property type="term" value="P:transcription initiation at RNA polymerase II promoter"/>
    <property type="evidence" value="ECO:0007669"/>
    <property type="project" value="TreeGrafter"/>
</dbReference>
<keyword evidence="1" id="KW-0853">WD repeat</keyword>
<dbReference type="SUPFAM" id="SSF50978">
    <property type="entry name" value="WD40 repeat-like"/>
    <property type="match status" value="1"/>
</dbReference>
<accession>A0A6U2JGS8</accession>
<feature type="repeat" description="WD" evidence="1">
    <location>
        <begin position="91"/>
        <end position="127"/>
    </location>
</feature>
<dbReference type="EMBL" id="HBFX01016927">
    <property type="protein sequence ID" value="CAD8955675.1"/>
    <property type="molecule type" value="Transcribed_RNA"/>
</dbReference>
<evidence type="ECO:0000256" key="1">
    <source>
        <dbReference type="PROSITE-ProRule" id="PRU00221"/>
    </source>
</evidence>
<dbReference type="InterPro" id="IPR015943">
    <property type="entry name" value="WD40/YVTN_repeat-like_dom_sf"/>
</dbReference>
<evidence type="ECO:0000313" key="2">
    <source>
        <dbReference type="EMBL" id="CAD8955675.1"/>
    </source>
</evidence>
<dbReference type="InterPro" id="IPR036322">
    <property type="entry name" value="WD40_repeat_dom_sf"/>
</dbReference>
<organism evidence="2">
    <name type="scientific">Hemiselmis andersenii</name>
    <name type="common">Cryptophyte alga</name>
    <dbReference type="NCBI Taxonomy" id="464988"/>
    <lineage>
        <taxon>Eukaryota</taxon>
        <taxon>Cryptophyceae</taxon>
        <taxon>Cryptomonadales</taxon>
        <taxon>Hemiselmidaceae</taxon>
        <taxon>Hemiselmis</taxon>
    </lineage>
</organism>
<dbReference type="InterPro" id="IPR001680">
    <property type="entry name" value="WD40_rpt"/>
</dbReference>
<dbReference type="SMART" id="SM00320">
    <property type="entry name" value="WD40"/>
    <property type="match status" value="4"/>
</dbReference>
<dbReference type="PANTHER" id="PTHR19879:SF7">
    <property type="entry name" value="PROTEASOMAL ATPASE-ASSOCIATED FACTOR 1"/>
    <property type="match status" value="1"/>
</dbReference>
<reference evidence="2" key="1">
    <citation type="submission" date="2021-01" db="EMBL/GenBank/DDBJ databases">
        <authorList>
            <person name="Corre E."/>
            <person name="Pelletier E."/>
            <person name="Niang G."/>
            <person name="Scheremetjew M."/>
            <person name="Finn R."/>
            <person name="Kale V."/>
            <person name="Holt S."/>
            <person name="Cochrane G."/>
            <person name="Meng A."/>
            <person name="Brown T."/>
            <person name="Cohen L."/>
        </authorList>
    </citation>
    <scope>NUCLEOTIDE SEQUENCE</scope>
    <source>
        <strain evidence="2">CCMP644</strain>
    </source>
</reference>
<dbReference type="GO" id="GO:0005669">
    <property type="term" value="C:transcription factor TFIID complex"/>
    <property type="evidence" value="ECO:0007669"/>
    <property type="project" value="TreeGrafter"/>
</dbReference>
<dbReference type="PANTHER" id="PTHR19879">
    <property type="entry name" value="TRANSCRIPTION INITIATION FACTOR TFIID"/>
    <property type="match status" value="1"/>
</dbReference>